<comment type="caution">
    <text evidence="3">The sequence shown here is derived from an EMBL/GenBank/DDBJ whole genome shotgun (WGS) entry which is preliminary data.</text>
</comment>
<feature type="region of interest" description="Disordered" evidence="1">
    <location>
        <begin position="1"/>
        <end position="58"/>
    </location>
</feature>
<gene>
    <name evidence="3" type="ORF">DHEL01_v208731</name>
</gene>
<feature type="compositionally biased region" description="Acidic residues" evidence="1">
    <location>
        <begin position="43"/>
        <end position="58"/>
    </location>
</feature>
<keyword evidence="4" id="KW-1185">Reference proteome</keyword>
<feature type="compositionally biased region" description="Acidic residues" evidence="1">
    <location>
        <begin position="539"/>
        <end position="555"/>
    </location>
</feature>
<organism evidence="3 4">
    <name type="scientific">Diaporthe helianthi</name>
    <dbReference type="NCBI Taxonomy" id="158607"/>
    <lineage>
        <taxon>Eukaryota</taxon>
        <taxon>Fungi</taxon>
        <taxon>Dikarya</taxon>
        <taxon>Ascomycota</taxon>
        <taxon>Pezizomycotina</taxon>
        <taxon>Sordariomycetes</taxon>
        <taxon>Sordariomycetidae</taxon>
        <taxon>Diaporthales</taxon>
        <taxon>Diaporthaceae</taxon>
        <taxon>Diaporthe</taxon>
    </lineage>
</organism>
<dbReference type="OrthoDB" id="3501032at2759"/>
<evidence type="ECO:0000256" key="1">
    <source>
        <dbReference type="SAM" id="MobiDB-lite"/>
    </source>
</evidence>
<evidence type="ECO:0000313" key="4">
    <source>
        <dbReference type="Proteomes" id="UP000094444"/>
    </source>
</evidence>
<dbReference type="Pfam" id="PF20150">
    <property type="entry name" value="2EXR"/>
    <property type="match status" value="1"/>
</dbReference>
<dbReference type="EMBL" id="MAVT02000905">
    <property type="protein sequence ID" value="POS72880.1"/>
    <property type="molecule type" value="Genomic_DNA"/>
</dbReference>
<reference evidence="3" key="1">
    <citation type="submission" date="2017-09" db="EMBL/GenBank/DDBJ databases">
        <title>Polyketide synthases of a Diaporthe helianthi virulent isolate.</title>
        <authorList>
            <person name="Baroncelli R."/>
        </authorList>
    </citation>
    <scope>NUCLEOTIDE SEQUENCE [LARGE SCALE GENOMIC DNA]</scope>
    <source>
        <strain evidence="3">7/96</strain>
    </source>
</reference>
<feature type="compositionally biased region" description="Low complexity" evidence="1">
    <location>
        <begin position="420"/>
        <end position="436"/>
    </location>
</feature>
<dbReference type="Proteomes" id="UP000094444">
    <property type="component" value="Unassembled WGS sequence"/>
</dbReference>
<evidence type="ECO:0000259" key="2">
    <source>
        <dbReference type="Pfam" id="PF20150"/>
    </source>
</evidence>
<proteinExistence type="predicted"/>
<feature type="compositionally biased region" description="Acidic residues" evidence="1">
    <location>
        <begin position="510"/>
        <end position="521"/>
    </location>
</feature>
<protein>
    <recommendedName>
        <fullName evidence="2">2EXR domain-containing protein</fullName>
    </recommendedName>
</protein>
<feature type="compositionally biased region" description="Basic and acidic residues" evidence="1">
    <location>
        <begin position="487"/>
        <end position="497"/>
    </location>
</feature>
<dbReference type="STRING" id="158607.A0A2P5HRJ0"/>
<dbReference type="InParanoid" id="A0A2P5HRJ0"/>
<feature type="compositionally biased region" description="Acidic residues" evidence="1">
    <location>
        <begin position="384"/>
        <end position="416"/>
    </location>
</feature>
<feature type="compositionally biased region" description="Acidic residues" evidence="1">
    <location>
        <begin position="572"/>
        <end position="586"/>
    </location>
</feature>
<sequence>MSDNSESEEHYYSGSEEDDESHESESDGANHGLLDLEASEASSEPDPDGESLSDDDSYDGSYGGYKFPRFMQLPPEIREMVWGAFCPDLGPEPRVFELHLQTIIAPPGAVHLPMLVRAIVAGPQLESQTEPMRALLAVHQESRALGLKSAPHELVLANGVLVRYHEERDVLFVAWDEEILVRGIALRFQELGIEAQNIALPSTVCLCNQDEVVDLMYLLPHVRRLFILDEEEDLRDPGGVSPVDFRDYAWTVSDKVYRYHLDTEEEGEFGLSNTVSRIFCWPNLDKFPDFAEEKVTKPEDNWWWSTRIMECRTRLWAPLEDSRELDEDDLPEEEKAEAIERLQNIEVWPMVRFNFGEGLDIFYYMETHGLDRDRLPPDYLSESEGFDEEVEDEYESSGIDDDPIDDSTSDDEDEDELLRQHLGQGSSHLHGSSSQLFDDDSELGDLPAANFSSDEEGVREQDHITLTSDSENDSGSQSRTSRRRRRVVDSDSDKSATETEQTPPRRLVEDLDTDNDDESSDSEPVREANRRARAIPISSEDEGEEGNDDYDEDDMPQPVRSGRRRGRVVPADSEDDDDDDDVDDEVVAQQPSGSRKRYGRIVQVDSDGEDSDGESDSQGGGAKTRVASSSDEEDSSSSDGEDDGPSPPRRISLAKQLNMESRQAQQRYSHRQDDSEAEDVTGDGYSDDQEDEVDGSDTSMVRGMAEEYDEEDGESDEDY</sequence>
<feature type="compositionally biased region" description="Acidic residues" evidence="1">
    <location>
        <begin position="606"/>
        <end position="615"/>
    </location>
</feature>
<evidence type="ECO:0000313" key="3">
    <source>
        <dbReference type="EMBL" id="POS72880.1"/>
    </source>
</evidence>
<feature type="compositionally biased region" description="Acidic residues" evidence="1">
    <location>
        <begin position="630"/>
        <end position="644"/>
    </location>
</feature>
<dbReference type="InterPro" id="IPR045518">
    <property type="entry name" value="2EXR"/>
</dbReference>
<feature type="compositionally biased region" description="Acidic residues" evidence="1">
    <location>
        <begin position="706"/>
        <end position="719"/>
    </location>
</feature>
<name>A0A2P5HRJ0_DIAHE</name>
<dbReference type="AlphaFoldDB" id="A0A2P5HRJ0"/>
<feature type="compositionally biased region" description="Acidic residues" evidence="1">
    <location>
        <begin position="675"/>
        <end position="695"/>
    </location>
</feature>
<accession>A0A2P5HRJ0</accession>
<feature type="compositionally biased region" description="Polar residues" evidence="1">
    <location>
        <begin position="658"/>
        <end position="667"/>
    </location>
</feature>
<feature type="domain" description="2EXR" evidence="2">
    <location>
        <begin position="67"/>
        <end position="171"/>
    </location>
</feature>
<feature type="region of interest" description="Disordered" evidence="1">
    <location>
        <begin position="375"/>
        <end position="719"/>
    </location>
</feature>